<evidence type="ECO:0000313" key="2">
    <source>
        <dbReference type="Proteomes" id="UP000676853"/>
    </source>
</evidence>
<evidence type="ECO:0008006" key="3">
    <source>
        <dbReference type="Google" id="ProtNLM"/>
    </source>
</evidence>
<proteinExistence type="predicted"/>
<organism evidence="1 2">
    <name type="scientific">Tsukamurella paurometabola</name>
    <name type="common">Corynebacterium paurometabolum</name>
    <dbReference type="NCBI Taxonomy" id="2061"/>
    <lineage>
        <taxon>Bacteria</taxon>
        <taxon>Bacillati</taxon>
        <taxon>Actinomycetota</taxon>
        <taxon>Actinomycetes</taxon>
        <taxon>Mycobacteriales</taxon>
        <taxon>Tsukamurellaceae</taxon>
        <taxon>Tsukamurella</taxon>
    </lineage>
</organism>
<dbReference type="RefSeq" id="WP_212554109.1">
    <property type="nucleotide sequence ID" value="NZ_JAGXOE010000034.1"/>
</dbReference>
<name>A0ABS5NDP9_TSUPA</name>
<gene>
    <name evidence="1" type="ORF">KFZ73_14225</name>
</gene>
<protein>
    <recommendedName>
        <fullName evidence="3">Knr4/Smi1-like domain-containing protein</fullName>
    </recommendedName>
</protein>
<accession>A0ABS5NDP9</accession>
<keyword evidence="2" id="KW-1185">Reference proteome</keyword>
<dbReference type="EMBL" id="JAGXOE010000034">
    <property type="protein sequence ID" value="MBS4102390.1"/>
    <property type="molecule type" value="Genomic_DNA"/>
</dbReference>
<dbReference type="Proteomes" id="UP000676853">
    <property type="component" value="Unassembled WGS sequence"/>
</dbReference>
<evidence type="ECO:0000313" key="1">
    <source>
        <dbReference type="EMBL" id="MBS4102390.1"/>
    </source>
</evidence>
<sequence>MNPILFPARTEQARLEAMKRHPSSFERNKKMAMTKSTRDMLNETIDGTAADIAEYARQIESGEYGNTWTVRDGDGNEVADNVIADDADSALEIVGEKWNVGDDWEAERNEFDTPTIVDDHGNETSIDEFPLEIVDERGKDFAVVIGTGGPHIEVTASGDGTAHLAGYWSSETVMRHGDQFDTFLDYFIER</sequence>
<comment type="caution">
    <text evidence="1">The sequence shown here is derived from an EMBL/GenBank/DDBJ whole genome shotgun (WGS) entry which is preliminary data.</text>
</comment>
<reference evidence="1 2" key="1">
    <citation type="submission" date="2021-04" db="EMBL/GenBank/DDBJ databases">
        <title>Whole genome sequence analysis of a thiophenic sulfur metabolizing bacteria.</title>
        <authorList>
            <person name="Akhtar N."/>
            <person name="Akram J."/>
            <person name="Aslam A."/>
        </authorList>
    </citation>
    <scope>NUCLEOTIDE SEQUENCE [LARGE SCALE GENOMIC DNA]</scope>
    <source>
        <strain evidence="1 2">3OW</strain>
    </source>
</reference>